<dbReference type="Gene3D" id="1.10.640.10">
    <property type="entry name" value="Haem peroxidase domain superfamily, animal type"/>
    <property type="match status" value="1"/>
</dbReference>
<protein>
    <submittedName>
        <fullName evidence="1">Heme peroxidase</fullName>
    </submittedName>
</protein>
<dbReference type="InterPro" id="IPR010255">
    <property type="entry name" value="Haem_peroxidase_sf"/>
</dbReference>
<proteinExistence type="predicted"/>
<gene>
    <name evidence="1" type="ORF">RhiXN_08911</name>
</gene>
<reference evidence="1" key="1">
    <citation type="submission" date="2020-05" db="EMBL/GenBank/DDBJ databases">
        <title>Evolutionary and genomic comparisons of hybrid uninucleate and nonhybrid Rhizoctonia fungi.</title>
        <authorList>
            <person name="Li C."/>
            <person name="Chen X."/>
        </authorList>
    </citation>
    <scope>NUCLEOTIDE SEQUENCE</scope>
    <source>
        <strain evidence="1">AG-1 IA</strain>
    </source>
</reference>
<sequence>MSPYHSGLCAGYTITRAILSDAIALVRGDRFFTTDFTPSRLTNWGWADVQRNPKNPSFGAYLPTCKSSFRAITVQLIDIDAKCLRETSQNTTPGTRFTPCSP</sequence>
<dbReference type="GeneID" id="67031190"/>
<dbReference type="RefSeq" id="XP_043180173.1">
    <property type="nucleotide sequence ID" value="XM_043328727.1"/>
</dbReference>
<dbReference type="GO" id="GO:0020037">
    <property type="term" value="F:heme binding"/>
    <property type="evidence" value="ECO:0007669"/>
    <property type="project" value="InterPro"/>
</dbReference>
<dbReference type="GO" id="GO:0006979">
    <property type="term" value="P:response to oxidative stress"/>
    <property type="evidence" value="ECO:0007669"/>
    <property type="project" value="InterPro"/>
</dbReference>
<accession>A0A8H8NTV7</accession>
<evidence type="ECO:0000313" key="1">
    <source>
        <dbReference type="EMBL" id="QRW19936.1"/>
    </source>
</evidence>
<evidence type="ECO:0000313" key="2">
    <source>
        <dbReference type="Proteomes" id="UP000650533"/>
    </source>
</evidence>
<dbReference type="GO" id="GO:0004601">
    <property type="term" value="F:peroxidase activity"/>
    <property type="evidence" value="ECO:0007669"/>
    <property type="project" value="UniProtKB-KW"/>
</dbReference>
<organism evidence="1 2">
    <name type="scientific">Rhizoctonia solani</name>
    <dbReference type="NCBI Taxonomy" id="456999"/>
    <lineage>
        <taxon>Eukaryota</taxon>
        <taxon>Fungi</taxon>
        <taxon>Dikarya</taxon>
        <taxon>Basidiomycota</taxon>
        <taxon>Agaricomycotina</taxon>
        <taxon>Agaricomycetes</taxon>
        <taxon>Cantharellales</taxon>
        <taxon>Ceratobasidiaceae</taxon>
        <taxon>Rhizoctonia</taxon>
    </lineage>
</organism>
<dbReference type="AlphaFoldDB" id="A0A8H8NTV7"/>
<dbReference type="InterPro" id="IPR037120">
    <property type="entry name" value="Haem_peroxidase_sf_animal"/>
</dbReference>
<dbReference type="Proteomes" id="UP000650533">
    <property type="component" value="Chromosome 5"/>
</dbReference>
<dbReference type="KEGG" id="rsx:RhiXN_08911"/>
<dbReference type="SUPFAM" id="SSF48113">
    <property type="entry name" value="Heme-dependent peroxidases"/>
    <property type="match status" value="1"/>
</dbReference>
<keyword evidence="1" id="KW-0575">Peroxidase</keyword>
<keyword evidence="1" id="KW-0560">Oxidoreductase</keyword>
<name>A0A8H8NTV7_9AGAM</name>
<dbReference type="EMBL" id="CP059662">
    <property type="protein sequence ID" value="QRW19936.1"/>
    <property type="molecule type" value="Genomic_DNA"/>
</dbReference>